<protein>
    <submittedName>
        <fullName evidence="2">Uncharacterized protein</fullName>
    </submittedName>
</protein>
<proteinExistence type="predicted"/>
<name>A0AAE0LHF8_9CHLO</name>
<organism evidence="2 3">
    <name type="scientific">Cymbomonas tetramitiformis</name>
    <dbReference type="NCBI Taxonomy" id="36881"/>
    <lineage>
        <taxon>Eukaryota</taxon>
        <taxon>Viridiplantae</taxon>
        <taxon>Chlorophyta</taxon>
        <taxon>Pyramimonadophyceae</taxon>
        <taxon>Pyramimonadales</taxon>
        <taxon>Pyramimonadaceae</taxon>
        <taxon>Cymbomonas</taxon>
    </lineage>
</organism>
<evidence type="ECO:0000313" key="2">
    <source>
        <dbReference type="EMBL" id="KAK3284900.1"/>
    </source>
</evidence>
<dbReference type="EMBL" id="LGRX02002096">
    <property type="protein sequence ID" value="KAK3284900.1"/>
    <property type="molecule type" value="Genomic_DNA"/>
</dbReference>
<evidence type="ECO:0000313" key="3">
    <source>
        <dbReference type="Proteomes" id="UP001190700"/>
    </source>
</evidence>
<comment type="caution">
    <text evidence="2">The sequence shown here is derived from an EMBL/GenBank/DDBJ whole genome shotgun (WGS) entry which is preliminary data.</text>
</comment>
<keyword evidence="3" id="KW-1185">Reference proteome</keyword>
<reference evidence="2 3" key="1">
    <citation type="journal article" date="2015" name="Genome Biol. Evol.">
        <title>Comparative Genomics of a Bacterivorous Green Alga Reveals Evolutionary Causalities and Consequences of Phago-Mixotrophic Mode of Nutrition.</title>
        <authorList>
            <person name="Burns J.A."/>
            <person name="Paasch A."/>
            <person name="Narechania A."/>
            <person name="Kim E."/>
        </authorList>
    </citation>
    <scope>NUCLEOTIDE SEQUENCE [LARGE SCALE GENOMIC DNA]</scope>
    <source>
        <strain evidence="2 3">PLY_AMNH</strain>
    </source>
</reference>
<evidence type="ECO:0000256" key="1">
    <source>
        <dbReference type="SAM" id="MobiDB-lite"/>
    </source>
</evidence>
<gene>
    <name evidence="2" type="ORF">CYMTET_7476</name>
</gene>
<dbReference type="Proteomes" id="UP001190700">
    <property type="component" value="Unassembled WGS sequence"/>
</dbReference>
<sequence>MVSLSGQCTCDGKDHPGQTDPPDDIPHFVGIVMIKGATEARDAPPGQPDTIERSEEDEIHQAFTWYTKWHQALHKKIDKRASGSNAESQKVKGLSTPDDIWGDWIGVRTHTTLASVAPRIQEVGGQSPPQGNPWFLDGPTKGAGTRQSRKRETE</sequence>
<accession>A0AAE0LHF8</accession>
<feature type="region of interest" description="Disordered" evidence="1">
    <location>
        <begin position="1"/>
        <end position="25"/>
    </location>
</feature>
<feature type="region of interest" description="Disordered" evidence="1">
    <location>
        <begin position="79"/>
        <end position="102"/>
    </location>
</feature>
<feature type="region of interest" description="Disordered" evidence="1">
    <location>
        <begin position="121"/>
        <end position="154"/>
    </location>
</feature>
<dbReference type="AlphaFoldDB" id="A0AAE0LHF8"/>